<dbReference type="AlphaFoldDB" id="A0AAN8HVU0"/>
<evidence type="ECO:0000313" key="3">
    <source>
        <dbReference type="EMBL" id="KAK5930799.1"/>
    </source>
</evidence>
<keyword evidence="1" id="KW-0472">Membrane</keyword>
<reference evidence="3 4" key="1">
    <citation type="journal article" date="2023" name="Mol. Biol. Evol.">
        <title>Genomics of Secondarily Temperate Adaptation in the Only Non-Antarctic Icefish.</title>
        <authorList>
            <person name="Rivera-Colon A.G."/>
            <person name="Rayamajhi N."/>
            <person name="Minhas B.F."/>
            <person name="Madrigal G."/>
            <person name="Bilyk K.T."/>
            <person name="Yoon V."/>
            <person name="Hune M."/>
            <person name="Gregory S."/>
            <person name="Cheng C.H.C."/>
            <person name="Catchen J.M."/>
        </authorList>
    </citation>
    <scope>NUCLEOTIDE SEQUENCE [LARGE SCALE GENOMIC DNA]</scope>
    <source>
        <tissue evidence="3">White muscle</tissue>
    </source>
</reference>
<feature type="transmembrane region" description="Helical" evidence="1">
    <location>
        <begin position="128"/>
        <end position="150"/>
    </location>
</feature>
<dbReference type="EMBL" id="JAURVH010001516">
    <property type="protein sequence ID" value="KAK5930799.1"/>
    <property type="molecule type" value="Genomic_DNA"/>
</dbReference>
<feature type="signal peptide" evidence="2">
    <location>
        <begin position="1"/>
        <end position="20"/>
    </location>
</feature>
<keyword evidence="1" id="KW-0812">Transmembrane</keyword>
<protein>
    <submittedName>
        <fullName evidence="3">Uncharacterized protein</fullName>
    </submittedName>
</protein>
<name>A0AAN8HVU0_CHAGU</name>
<organism evidence="3 4">
    <name type="scientific">Champsocephalus gunnari</name>
    <name type="common">Mackerel icefish</name>
    <dbReference type="NCBI Taxonomy" id="52237"/>
    <lineage>
        <taxon>Eukaryota</taxon>
        <taxon>Metazoa</taxon>
        <taxon>Chordata</taxon>
        <taxon>Craniata</taxon>
        <taxon>Vertebrata</taxon>
        <taxon>Euteleostomi</taxon>
        <taxon>Actinopterygii</taxon>
        <taxon>Neopterygii</taxon>
        <taxon>Teleostei</taxon>
        <taxon>Neoteleostei</taxon>
        <taxon>Acanthomorphata</taxon>
        <taxon>Eupercaria</taxon>
        <taxon>Perciformes</taxon>
        <taxon>Notothenioidei</taxon>
        <taxon>Channichthyidae</taxon>
        <taxon>Champsocephalus</taxon>
    </lineage>
</organism>
<evidence type="ECO:0000313" key="4">
    <source>
        <dbReference type="Proteomes" id="UP001331515"/>
    </source>
</evidence>
<feature type="chain" id="PRO_5043025811" evidence="2">
    <location>
        <begin position="21"/>
        <end position="184"/>
    </location>
</feature>
<comment type="caution">
    <text evidence="3">The sequence shown here is derived from an EMBL/GenBank/DDBJ whole genome shotgun (WGS) entry which is preliminary data.</text>
</comment>
<keyword evidence="1" id="KW-1133">Transmembrane helix</keyword>
<dbReference type="Proteomes" id="UP001331515">
    <property type="component" value="Unassembled WGS sequence"/>
</dbReference>
<keyword evidence="4" id="KW-1185">Reference proteome</keyword>
<accession>A0AAN8HVU0</accession>
<gene>
    <name evidence="3" type="ORF">CgunFtcFv8_027010</name>
</gene>
<keyword evidence="2" id="KW-0732">Signal</keyword>
<proteinExistence type="predicted"/>
<sequence>MSRGEIIVLILSLLFEASLNQLCERETDCPKENQDVFSSSTTEIPSLLRPGVTELFFLSSPIATIPKGTFVKNPQLEKVELLSTTTTSIEPGAFEVIFTCPMEPTSQETSPSFTHQYRNKVQGCKSQMMIYTALLVLEITCTLVLARFTLSLYRLLQRRESKNQRVELTRFSYRREVILRPLQR</sequence>
<evidence type="ECO:0000256" key="1">
    <source>
        <dbReference type="SAM" id="Phobius"/>
    </source>
</evidence>
<evidence type="ECO:0000256" key="2">
    <source>
        <dbReference type="SAM" id="SignalP"/>
    </source>
</evidence>